<protein>
    <recommendedName>
        <fullName evidence="5">Capsule polysaccharide biosynthesis protein</fullName>
    </recommendedName>
</protein>
<dbReference type="InterPro" id="IPR029069">
    <property type="entry name" value="HotDog_dom_sf"/>
</dbReference>
<organism evidence="3 4">
    <name type="scientific">Sarocladium strictum</name>
    <name type="common">Black bundle disease fungus</name>
    <name type="synonym">Acremonium strictum</name>
    <dbReference type="NCBI Taxonomy" id="5046"/>
    <lineage>
        <taxon>Eukaryota</taxon>
        <taxon>Fungi</taxon>
        <taxon>Dikarya</taxon>
        <taxon>Ascomycota</taxon>
        <taxon>Pezizomycotina</taxon>
        <taxon>Sordariomycetes</taxon>
        <taxon>Hypocreomycetidae</taxon>
        <taxon>Hypocreales</taxon>
        <taxon>Sarocladiaceae</taxon>
        <taxon>Sarocladium</taxon>
    </lineage>
</organism>
<dbReference type="EMBL" id="JAPDFR010000004">
    <property type="protein sequence ID" value="KAK0387375.1"/>
    <property type="molecule type" value="Genomic_DNA"/>
</dbReference>
<reference evidence="3" key="1">
    <citation type="submission" date="2022-10" db="EMBL/GenBank/DDBJ databases">
        <title>Determination and structural analysis of whole genome sequence of Sarocladium strictum F4-1.</title>
        <authorList>
            <person name="Hu L."/>
            <person name="Jiang Y."/>
        </authorList>
    </citation>
    <scope>NUCLEOTIDE SEQUENCE</scope>
    <source>
        <strain evidence="3">F4-1</strain>
    </source>
</reference>
<evidence type="ECO:0008006" key="5">
    <source>
        <dbReference type="Google" id="ProtNLM"/>
    </source>
</evidence>
<dbReference type="AlphaFoldDB" id="A0AA39GHD2"/>
<accession>A0AA39GHD2</accession>
<keyword evidence="2" id="KW-0472">Membrane</keyword>
<dbReference type="PANTHER" id="PTHR12475">
    <property type="match status" value="1"/>
</dbReference>
<keyword evidence="2" id="KW-0812">Transmembrane</keyword>
<dbReference type="InterPro" id="IPR051490">
    <property type="entry name" value="THEM6_lcsJ_thioesterase"/>
</dbReference>
<dbReference type="PANTHER" id="PTHR12475:SF4">
    <property type="entry name" value="PROTEIN THEM6"/>
    <property type="match status" value="1"/>
</dbReference>
<sequence length="347" mass="39184">MASATLMQEAVRKAMNSPLFMPTIVGSAGLAAWKYDLQDVARRFVTGPGRVGRILLLLAVVLNWKSLPFAWTYRVFNSFYFHLVRRKHVRLGPRALFKPVITTTSAPILEIDYNMHKSNSTFFSDADVARSHCVCYLIRTAWDNANNNRKTRLVLDPKTGEPMKGSLSLVLGAVECSFRKEISLFQKYEMWTNVLTWDRKWIYTVTYFVKKGTAKPTSWLDPSHIKAKTRTAKDAYGGWERNILATSVAKYVFKLGRYTVHPAILLNDAGLLPERPGGWMSGEAQLGDETVDVSNIDLSKDGEWDWKRVEAQRRKGYEFGSQLSGLDDVKDMFDGGNQGALGRWGPG</sequence>
<name>A0AA39GHD2_SARSR</name>
<comment type="similarity">
    <text evidence="1">Belongs to the lcsJ thioesterase family.</text>
</comment>
<evidence type="ECO:0000256" key="2">
    <source>
        <dbReference type="SAM" id="Phobius"/>
    </source>
</evidence>
<feature type="transmembrane region" description="Helical" evidence="2">
    <location>
        <begin position="54"/>
        <end position="73"/>
    </location>
</feature>
<proteinExistence type="inferred from homology"/>
<comment type="caution">
    <text evidence="3">The sequence shown here is derived from an EMBL/GenBank/DDBJ whole genome shotgun (WGS) entry which is preliminary data.</text>
</comment>
<gene>
    <name evidence="3" type="ORF">NLU13_5687</name>
</gene>
<evidence type="ECO:0000256" key="1">
    <source>
        <dbReference type="ARBA" id="ARBA00038476"/>
    </source>
</evidence>
<dbReference type="SUPFAM" id="SSF54637">
    <property type="entry name" value="Thioesterase/thiol ester dehydrase-isomerase"/>
    <property type="match status" value="1"/>
</dbReference>
<keyword evidence="2" id="KW-1133">Transmembrane helix</keyword>
<dbReference type="Pfam" id="PF13279">
    <property type="entry name" value="4HBT_2"/>
    <property type="match status" value="1"/>
</dbReference>
<evidence type="ECO:0000313" key="3">
    <source>
        <dbReference type="EMBL" id="KAK0387375.1"/>
    </source>
</evidence>
<dbReference type="Proteomes" id="UP001175261">
    <property type="component" value="Unassembled WGS sequence"/>
</dbReference>
<keyword evidence="4" id="KW-1185">Reference proteome</keyword>
<evidence type="ECO:0000313" key="4">
    <source>
        <dbReference type="Proteomes" id="UP001175261"/>
    </source>
</evidence>